<dbReference type="PANTHER" id="PTHR13720:SF58">
    <property type="entry name" value="HELP DOMAIN-CONTAINING PROTEIN"/>
    <property type="match status" value="1"/>
</dbReference>
<evidence type="ECO:0000256" key="2">
    <source>
        <dbReference type="ARBA" id="ARBA00022574"/>
    </source>
</evidence>
<dbReference type="Gene3D" id="2.130.10.10">
    <property type="entry name" value="YVTN repeat-like/Quinoprotein amine dehydrogenase"/>
    <property type="match status" value="2"/>
</dbReference>
<reference evidence="7" key="1">
    <citation type="journal article" date="2023" name="G3 (Bethesda)">
        <title>A reference genome for the long-term kleptoplast-retaining sea slug Elysia crispata morphotype clarki.</title>
        <authorList>
            <person name="Eastman K.E."/>
            <person name="Pendleton A.L."/>
            <person name="Shaikh M.A."/>
            <person name="Suttiyut T."/>
            <person name="Ogas R."/>
            <person name="Tomko P."/>
            <person name="Gavelis G."/>
            <person name="Widhalm J.R."/>
            <person name="Wisecaver J.H."/>
        </authorList>
    </citation>
    <scope>NUCLEOTIDE SEQUENCE</scope>
    <source>
        <strain evidence="7">ECLA1</strain>
    </source>
</reference>
<evidence type="ECO:0000259" key="5">
    <source>
        <dbReference type="Pfam" id="PF23409"/>
    </source>
</evidence>
<comment type="caution">
    <text evidence="7">The sequence shown here is derived from an EMBL/GenBank/DDBJ whole genome shotgun (WGS) entry which is preliminary data.</text>
</comment>
<feature type="compositionally biased region" description="Basic and acidic residues" evidence="4">
    <location>
        <begin position="333"/>
        <end position="354"/>
    </location>
</feature>
<dbReference type="AlphaFoldDB" id="A0AAE0Z5N7"/>
<evidence type="ECO:0000313" key="8">
    <source>
        <dbReference type="Proteomes" id="UP001283361"/>
    </source>
</evidence>
<dbReference type="GO" id="GO:0008017">
    <property type="term" value="F:microtubule binding"/>
    <property type="evidence" value="ECO:0007669"/>
    <property type="project" value="TreeGrafter"/>
</dbReference>
<feature type="compositionally biased region" description="Basic and acidic residues" evidence="4">
    <location>
        <begin position="380"/>
        <end position="403"/>
    </location>
</feature>
<feature type="domain" description="EML-like second beta-propeller" evidence="6">
    <location>
        <begin position="792"/>
        <end position="1067"/>
    </location>
</feature>
<gene>
    <name evidence="7" type="ORF">RRG08_028177</name>
</gene>
<name>A0AAE0Z5N7_9GAST</name>
<keyword evidence="8" id="KW-1185">Reference proteome</keyword>
<evidence type="ECO:0000256" key="1">
    <source>
        <dbReference type="ARBA" id="ARBA00006489"/>
    </source>
</evidence>
<feature type="region of interest" description="Disordered" evidence="4">
    <location>
        <begin position="1"/>
        <end position="73"/>
    </location>
</feature>
<organism evidence="7 8">
    <name type="scientific">Elysia crispata</name>
    <name type="common">lettuce slug</name>
    <dbReference type="NCBI Taxonomy" id="231223"/>
    <lineage>
        <taxon>Eukaryota</taxon>
        <taxon>Metazoa</taxon>
        <taxon>Spiralia</taxon>
        <taxon>Lophotrochozoa</taxon>
        <taxon>Mollusca</taxon>
        <taxon>Gastropoda</taxon>
        <taxon>Heterobranchia</taxon>
        <taxon>Euthyneura</taxon>
        <taxon>Panpulmonata</taxon>
        <taxon>Sacoglossa</taxon>
        <taxon>Placobranchoidea</taxon>
        <taxon>Plakobranchidae</taxon>
        <taxon>Elysia</taxon>
    </lineage>
</organism>
<feature type="region of interest" description="Disordered" evidence="4">
    <location>
        <begin position="286"/>
        <end position="403"/>
    </location>
</feature>
<feature type="compositionally biased region" description="Basic residues" evidence="4">
    <location>
        <begin position="35"/>
        <end position="51"/>
    </location>
</feature>
<dbReference type="InterPro" id="IPR005108">
    <property type="entry name" value="HELP"/>
</dbReference>
<evidence type="ECO:0000259" key="6">
    <source>
        <dbReference type="Pfam" id="PF23414"/>
    </source>
</evidence>
<dbReference type="InterPro" id="IPR001680">
    <property type="entry name" value="WD40_rpt"/>
</dbReference>
<dbReference type="Pfam" id="PF03451">
    <property type="entry name" value="HELP"/>
    <property type="match status" value="1"/>
</dbReference>
<comment type="similarity">
    <text evidence="1">Belongs to the WD repeat EMAP family.</text>
</comment>
<dbReference type="Proteomes" id="UP001283361">
    <property type="component" value="Unassembled WGS sequence"/>
</dbReference>
<dbReference type="InterPro" id="IPR011992">
    <property type="entry name" value="EF-hand-dom_pair"/>
</dbReference>
<dbReference type="GO" id="GO:0072686">
    <property type="term" value="C:mitotic spindle"/>
    <property type="evidence" value="ECO:0007669"/>
    <property type="project" value="TreeGrafter"/>
</dbReference>
<dbReference type="SUPFAM" id="SSF47473">
    <property type="entry name" value="EF-hand"/>
    <property type="match status" value="1"/>
</dbReference>
<protein>
    <submittedName>
        <fullName evidence="7">Uncharacterized protein</fullName>
    </submittedName>
</protein>
<keyword evidence="3" id="KW-0677">Repeat</keyword>
<dbReference type="SUPFAM" id="SSF50998">
    <property type="entry name" value="Quinoprotein alcohol dehydrogenase-like"/>
    <property type="match status" value="2"/>
</dbReference>
<feature type="compositionally biased region" description="Acidic residues" evidence="4">
    <location>
        <begin position="60"/>
        <end position="72"/>
    </location>
</feature>
<dbReference type="EMBL" id="JAWDGP010004578">
    <property type="protein sequence ID" value="KAK3763267.1"/>
    <property type="molecule type" value="Genomic_DNA"/>
</dbReference>
<dbReference type="Pfam" id="PF23409">
    <property type="entry name" value="Beta-prop_EML"/>
    <property type="match status" value="1"/>
</dbReference>
<dbReference type="InterPro" id="IPR055439">
    <property type="entry name" value="Beta-prop_EML_1st"/>
</dbReference>
<accession>A0AAE0Z5N7</accession>
<proteinExistence type="inferred from homology"/>
<dbReference type="Pfam" id="PF23414">
    <property type="entry name" value="Beta-prop_EML_2"/>
    <property type="match status" value="1"/>
</dbReference>
<evidence type="ECO:0000313" key="7">
    <source>
        <dbReference type="EMBL" id="KAK3763267.1"/>
    </source>
</evidence>
<dbReference type="SMART" id="SM00320">
    <property type="entry name" value="WD40"/>
    <property type="match status" value="9"/>
</dbReference>
<keyword evidence="2" id="KW-0853">WD repeat</keyword>
<feature type="compositionally biased region" description="Low complexity" evidence="4">
    <location>
        <begin position="19"/>
        <end position="30"/>
    </location>
</feature>
<evidence type="ECO:0000256" key="3">
    <source>
        <dbReference type="ARBA" id="ARBA00022737"/>
    </source>
</evidence>
<dbReference type="InterPro" id="IPR050630">
    <property type="entry name" value="WD_repeat_EMAP"/>
</dbReference>
<dbReference type="PANTHER" id="PTHR13720">
    <property type="entry name" value="WD-40 REPEAT PROTEIN"/>
    <property type="match status" value="1"/>
</dbReference>
<sequence length="1068" mass="119373">MSGTMAALGRPVQKRDTGSASRSRQSSANSERGKRTPIRHLQGRRSKKKGGDKHEPQSNSDEDQNEAEDSDPEEKLCTHLQTCLAECSRQRLRALQMSLRHYGNVDNRVSYKDMQTSLQESQIKLSQRAVQMMTDLFQDAQGIDYTRLYSCMDRAHLRTGRDSVKARHKRNDLETKQAMTIDQVDNDFLRRLEELVVREEICFEIDKLRTEFSKWDHHRLGKIDKEGATLICCDKTPLYGALMKNLLNRCDEDKDNKVSWPLLLNFLEKAQANAYGNHPELPELVEKKKESKSSRIVTPEPFDELSSSTRSKVVSKLMKKATSRRSPVSPQPPKEEQGKELAKPETKPQGESDSTKIIANAVDKGKTPIDIEAPAPSQNGKDKNETQSKEHSKEKLSNHDENVNHMTKVSSNQITAAVPRGYQSPAVTSDPPKERLQLEWIYGYRGHGQASGSRPQLLASGEMAYFIACTVVLYDWEGHRQRHYREHTASIRCLAVHYGGVTIASAQDALSDKQDIQAHIRVWRCDTLATLHVLGQGMFQKTVIAMSFMPGQDILAACDNSQDKQITIWNTSDGQMVASTLIYTEVVNQMSFNPRWPEVLVTCGKEHLAWWKIYIQTEMVRPLMKPNYEGFLKARHINCVRHNQRGDLITGDSNGTVYVWGDGENRITNFVKHGHEGPVLDVLQVKGYLLTAGRDGAVRCWTFNKNMDFCGLFQLPDSEGGARSLLVTPSTHDTEAELVIGTTMNSIMGVSVNQTGPLLDGTKTEGVPITQGHAGDLRALARVRGSFLGADIVTASSEGLICKLNSGRKEPVWKLWLKGNSFSCVDSCEGGDILALGTRDGHVMILEIDRSSVAVTELYHRKLTASGVNTVSFSPDERMLAVGTSDGCIHILHLNEKEVEEERKKQDPEEEWAYYGILKGHTGQMQSLDWSSAIHGDTYIIRSSTLTPEQKFWDAKRCNEIPGESLNDFPWSSSTCMLDHKTAGLWSSRQASEGHLTCVDVNPEGTIVAMATTSGSLSIFQYPCCADKAFSHTYRSHHSPQNLCFTVDGRSLLTVGGADTCIMQWRIV</sequence>
<dbReference type="GO" id="GO:0000226">
    <property type="term" value="P:microtubule cytoskeleton organization"/>
    <property type="evidence" value="ECO:0007669"/>
    <property type="project" value="TreeGrafter"/>
</dbReference>
<dbReference type="InterPro" id="IPR055442">
    <property type="entry name" value="Beta-prop_EML-like_2nd"/>
</dbReference>
<dbReference type="InterPro" id="IPR011047">
    <property type="entry name" value="Quinoprotein_ADH-like_sf"/>
</dbReference>
<dbReference type="InterPro" id="IPR015943">
    <property type="entry name" value="WD40/YVTN_repeat-like_dom_sf"/>
</dbReference>
<feature type="domain" description="EML-like first beta-propeller" evidence="5">
    <location>
        <begin position="480"/>
        <end position="748"/>
    </location>
</feature>
<evidence type="ECO:0000256" key="4">
    <source>
        <dbReference type="SAM" id="MobiDB-lite"/>
    </source>
</evidence>